<dbReference type="InterPro" id="IPR029069">
    <property type="entry name" value="HotDog_dom_sf"/>
</dbReference>
<dbReference type="PANTHER" id="PTHR43841">
    <property type="entry name" value="3-HYDROXYACYL-THIOESTER DEHYDRATASE HTDX-RELATED"/>
    <property type="match status" value="1"/>
</dbReference>
<sequence length="335" mass="35657">MTHEETMRPPPTIGHIFRSRDHYEVGREKIREFARAVQDFHPAHWDDADTLGYPGLIAPVTFASATISAVQRDLLRMALGGYDPARLVQVEQEIHCHRPVVAGDRLTHEVTVDSWRTVAGGDIIALTTVIGDLGTGPVQTVHTTLAGRGGIEGRRVGGIAKNIALQELPIPQREPRHTSPGNRPFPASPASGLSGKTPAGYRFPSRTFRLTRGELVNYAGVCGDLNPIHWSDDIARVTGAPGVVTHGMLTMGLGAAALTSWVGHPAAILDFSTVFTHPVHVVTGRAAEIEFTGTVTAVDLDACRATVALAAQCDGTSVIGRAAATVALDDQSIMV</sequence>
<dbReference type="Proteomes" id="UP000255082">
    <property type="component" value="Unassembled WGS sequence"/>
</dbReference>
<dbReference type="CDD" id="cd03441">
    <property type="entry name" value="R_hydratase_like"/>
    <property type="match status" value="1"/>
</dbReference>
<dbReference type="Pfam" id="PF13452">
    <property type="entry name" value="FAS1_DH_region"/>
    <property type="match status" value="1"/>
</dbReference>
<protein>
    <submittedName>
        <fullName evidence="5">(3R)-hydroxyacyl-ACP dehydratase subunit HadB</fullName>
    </submittedName>
</protein>
<dbReference type="SUPFAM" id="SSF54637">
    <property type="entry name" value="Thioesterase/thiol ester dehydrase-isomerase"/>
    <property type="match status" value="2"/>
</dbReference>
<accession>A0A378WZQ0</accession>
<dbReference type="InterPro" id="IPR002539">
    <property type="entry name" value="MaoC-like_dom"/>
</dbReference>
<feature type="domain" description="FAS1-like dehydratase" evidence="4">
    <location>
        <begin position="12"/>
        <end position="123"/>
    </location>
</feature>
<evidence type="ECO:0000259" key="4">
    <source>
        <dbReference type="Pfam" id="PF13452"/>
    </source>
</evidence>
<dbReference type="NCBIfam" id="NF040620">
    <property type="entry name" value="fused_HadA_HadB"/>
    <property type="match status" value="1"/>
</dbReference>
<dbReference type="EMBL" id="UGRU01000001">
    <property type="protein sequence ID" value="SUA46352.1"/>
    <property type="molecule type" value="Genomic_DNA"/>
</dbReference>
<proteinExistence type="inferred from homology"/>
<feature type="region of interest" description="Disordered" evidence="2">
    <location>
        <begin position="171"/>
        <end position="196"/>
    </location>
</feature>
<dbReference type="Pfam" id="PF01575">
    <property type="entry name" value="MaoC_dehydratas"/>
    <property type="match status" value="1"/>
</dbReference>
<name>A0A378WZQ0_9NOCA</name>
<reference evidence="5 6" key="1">
    <citation type="submission" date="2018-06" db="EMBL/GenBank/DDBJ databases">
        <authorList>
            <consortium name="Pathogen Informatics"/>
            <person name="Doyle S."/>
        </authorList>
    </citation>
    <scope>NUCLEOTIDE SEQUENCE [LARGE SCALE GENOMIC DNA]</scope>
    <source>
        <strain evidence="5 6">NCTC13184</strain>
    </source>
</reference>
<dbReference type="InterPro" id="IPR039569">
    <property type="entry name" value="FAS1-like_DH_region"/>
</dbReference>
<evidence type="ECO:0000313" key="5">
    <source>
        <dbReference type="EMBL" id="SUA46352.1"/>
    </source>
</evidence>
<dbReference type="PANTHER" id="PTHR43841:SF3">
    <property type="entry name" value="(3R)-HYDROXYACYL-ACP DEHYDRATASE SUBUNIT HADB"/>
    <property type="match status" value="1"/>
</dbReference>
<dbReference type="Gene3D" id="3.10.129.10">
    <property type="entry name" value="Hotdog Thioesterase"/>
    <property type="match status" value="2"/>
</dbReference>
<dbReference type="RefSeq" id="WP_062967985.1">
    <property type="nucleotide sequence ID" value="NZ_JAJFOE010000001.1"/>
</dbReference>
<evidence type="ECO:0000259" key="3">
    <source>
        <dbReference type="Pfam" id="PF01575"/>
    </source>
</evidence>
<gene>
    <name evidence="5" type="ORF">NCTC13184_04877</name>
</gene>
<evidence type="ECO:0000256" key="2">
    <source>
        <dbReference type="SAM" id="MobiDB-lite"/>
    </source>
</evidence>
<evidence type="ECO:0000313" key="6">
    <source>
        <dbReference type="Proteomes" id="UP000255082"/>
    </source>
</evidence>
<comment type="similarity">
    <text evidence="1">Belongs to the enoyl-CoA hydratase/isomerase family.</text>
</comment>
<organism evidence="5 6">
    <name type="scientific">Nocardia africana</name>
    <dbReference type="NCBI Taxonomy" id="134964"/>
    <lineage>
        <taxon>Bacteria</taxon>
        <taxon>Bacillati</taxon>
        <taxon>Actinomycetota</taxon>
        <taxon>Actinomycetes</taxon>
        <taxon>Mycobacteriales</taxon>
        <taxon>Nocardiaceae</taxon>
        <taxon>Nocardia</taxon>
    </lineage>
</organism>
<dbReference type="AlphaFoldDB" id="A0A378WZQ0"/>
<evidence type="ECO:0000256" key="1">
    <source>
        <dbReference type="ARBA" id="ARBA00005254"/>
    </source>
</evidence>
<feature type="domain" description="MaoC-like" evidence="3">
    <location>
        <begin position="207"/>
        <end position="290"/>
    </location>
</feature>